<organism evidence="2 3">
    <name type="scientific">Bordetella bronchialis</name>
    <dbReference type="NCBI Taxonomy" id="463025"/>
    <lineage>
        <taxon>Bacteria</taxon>
        <taxon>Pseudomonadati</taxon>
        <taxon>Pseudomonadota</taxon>
        <taxon>Betaproteobacteria</taxon>
        <taxon>Burkholderiales</taxon>
        <taxon>Alcaligenaceae</taxon>
        <taxon>Bordetella</taxon>
    </lineage>
</organism>
<dbReference type="Pfam" id="PF11162">
    <property type="entry name" value="DUF2946"/>
    <property type="match status" value="1"/>
</dbReference>
<feature type="compositionally biased region" description="Basic and acidic residues" evidence="1">
    <location>
        <begin position="106"/>
        <end position="121"/>
    </location>
</feature>
<evidence type="ECO:0008006" key="4">
    <source>
        <dbReference type="Google" id="ProtNLM"/>
    </source>
</evidence>
<evidence type="ECO:0000313" key="2">
    <source>
        <dbReference type="EMBL" id="ANN68079.1"/>
    </source>
</evidence>
<dbReference type="Proteomes" id="UP000091897">
    <property type="component" value="Chromosome"/>
</dbReference>
<evidence type="ECO:0000313" key="3">
    <source>
        <dbReference type="Proteomes" id="UP000091897"/>
    </source>
</evidence>
<feature type="region of interest" description="Disordered" evidence="1">
    <location>
        <begin position="94"/>
        <end position="121"/>
    </location>
</feature>
<dbReference type="InterPro" id="IPR021333">
    <property type="entry name" value="DUF2946"/>
</dbReference>
<keyword evidence="3" id="KW-1185">Reference proteome</keyword>
<dbReference type="EMBL" id="CP016170">
    <property type="protein sequence ID" value="ANN68079.1"/>
    <property type="molecule type" value="Genomic_DNA"/>
</dbReference>
<sequence>MFPALRIPRPARGTRLMPCLLLLAVLLRALIPVGYMPDTAALRQGVIRISLCTSTGAVPMLQFLRNAPDAGSGAAGHGAHAGHAEWAAEEGDAHAVHGGHGGHGGHQAEGHQDGGHSDSDHTAGAECPFWVSAHLTADLPPVGLAPLLAAVRDAAAGFLPPLTLPPLPPAGPPLGSRAPPSA</sequence>
<accession>A0ABN4R5S8</accession>
<reference evidence="2 3" key="1">
    <citation type="submission" date="2016-06" db="EMBL/GenBank/DDBJ databases">
        <title>Complete genome sequences of Bordetella bronchialis and Bordetella flabilis.</title>
        <authorList>
            <person name="LiPuma J.J."/>
            <person name="Spilker T."/>
        </authorList>
    </citation>
    <scope>NUCLEOTIDE SEQUENCE [LARGE SCALE GENOMIC DNA]</scope>
    <source>
        <strain evidence="2 3">AU3182</strain>
    </source>
</reference>
<gene>
    <name evidence="2" type="ORF">BAU06_18845</name>
</gene>
<dbReference type="RefSeq" id="WP_066353516.1">
    <property type="nucleotide sequence ID" value="NZ_CBCSFJ010000016.1"/>
</dbReference>
<evidence type="ECO:0000256" key="1">
    <source>
        <dbReference type="SAM" id="MobiDB-lite"/>
    </source>
</evidence>
<proteinExistence type="predicted"/>
<name>A0ABN4R5S8_9BORD</name>
<protein>
    <recommendedName>
        <fullName evidence="4">DUF2946 domain-containing protein</fullName>
    </recommendedName>
</protein>